<evidence type="ECO:0000313" key="7">
    <source>
        <dbReference type="Proteomes" id="UP000539953"/>
    </source>
</evidence>
<protein>
    <submittedName>
        <fullName evidence="6">Nucleoside-diphosphate-sugar epimerase</fullName>
    </submittedName>
</protein>
<gene>
    <name evidence="6" type="ORF">HNQ47_001775</name>
</gene>
<organism evidence="6 7">
    <name type="scientific">Catenisphaera adipataccumulans</name>
    <dbReference type="NCBI Taxonomy" id="700500"/>
    <lineage>
        <taxon>Bacteria</taxon>
        <taxon>Bacillati</taxon>
        <taxon>Bacillota</taxon>
        <taxon>Erysipelotrichia</taxon>
        <taxon>Erysipelotrichales</taxon>
        <taxon>Erysipelotrichaceae</taxon>
        <taxon>Catenisphaera</taxon>
    </lineage>
</organism>
<comment type="cofactor">
    <cofactor evidence="1">
        <name>NAD(+)</name>
        <dbReference type="ChEBI" id="CHEBI:57540"/>
    </cofactor>
</comment>
<dbReference type="GO" id="GO:0070403">
    <property type="term" value="F:NAD+ binding"/>
    <property type="evidence" value="ECO:0007669"/>
    <property type="project" value="InterPro"/>
</dbReference>
<dbReference type="InterPro" id="IPR044516">
    <property type="entry name" value="UXS-like"/>
</dbReference>
<keyword evidence="2" id="KW-0210">Decarboxylase</keyword>
<evidence type="ECO:0000313" key="6">
    <source>
        <dbReference type="EMBL" id="MBB5183736.1"/>
    </source>
</evidence>
<dbReference type="PANTHER" id="PTHR43078">
    <property type="entry name" value="UDP-GLUCURONIC ACID DECARBOXYLASE-RELATED"/>
    <property type="match status" value="1"/>
</dbReference>
<feature type="domain" description="NAD-dependent epimerase/dehydratase" evidence="5">
    <location>
        <begin position="29"/>
        <end position="275"/>
    </location>
</feature>
<sequence>MIENTLYIEDVKFVAELDLPWNQLKNKTILLTGATGLLGTFFVDVVMYRNIYFDLGCKLLLIGRNIDKAKQRFEKYWNSGFLIFYTHDINLPLEINEQKINFVMHLASNTHPLQYANEPISTITTNIIGLKNMLDLAVDHNIERFVFASSNEIYGENRGDVELFDENYCGYINSNTLRAGYPESKRCGEALCQAYIKQYNMDIVIPRFTRSYGPTMRMNDTKAISQFIKNGIKGENIVLKSEGNQYYSYTYVSDAISGLFTILFYGKNGEAYNIADEESDIKLKDLASLIAKDVNTKVIFQLPDDIEKSGYSKATKARLNGNKLKQLGWKPKYSIQEGIVRNINIIKSISFKEYSDEA</sequence>
<evidence type="ECO:0000256" key="4">
    <source>
        <dbReference type="ARBA" id="ARBA00023239"/>
    </source>
</evidence>
<dbReference type="GO" id="GO:0042732">
    <property type="term" value="P:D-xylose metabolic process"/>
    <property type="evidence" value="ECO:0007669"/>
    <property type="project" value="InterPro"/>
</dbReference>
<dbReference type="RefSeq" id="WP_221248092.1">
    <property type="nucleotide sequence ID" value="NZ_JACHHK010000007.1"/>
</dbReference>
<accession>A0A7W8CYI3</accession>
<reference evidence="6 7" key="1">
    <citation type="submission" date="2020-08" db="EMBL/GenBank/DDBJ databases">
        <title>Genomic Encyclopedia of Type Strains, Phase IV (KMG-IV): sequencing the most valuable type-strain genomes for metagenomic binning, comparative biology and taxonomic classification.</title>
        <authorList>
            <person name="Goeker M."/>
        </authorList>
    </citation>
    <scope>NUCLEOTIDE SEQUENCE [LARGE SCALE GENOMIC DNA]</scope>
    <source>
        <strain evidence="6 7">DSM 25799</strain>
    </source>
</reference>
<dbReference type="GO" id="GO:0005737">
    <property type="term" value="C:cytoplasm"/>
    <property type="evidence" value="ECO:0007669"/>
    <property type="project" value="TreeGrafter"/>
</dbReference>
<dbReference type="Gene3D" id="3.40.50.720">
    <property type="entry name" value="NAD(P)-binding Rossmann-like Domain"/>
    <property type="match status" value="1"/>
</dbReference>
<dbReference type="EMBL" id="JACHHK010000007">
    <property type="protein sequence ID" value="MBB5183736.1"/>
    <property type="molecule type" value="Genomic_DNA"/>
</dbReference>
<dbReference type="AlphaFoldDB" id="A0A7W8CYI3"/>
<name>A0A7W8CYI3_9FIRM</name>
<evidence type="ECO:0000259" key="5">
    <source>
        <dbReference type="Pfam" id="PF01370"/>
    </source>
</evidence>
<comment type="caution">
    <text evidence="6">The sequence shown here is derived from an EMBL/GenBank/DDBJ whole genome shotgun (WGS) entry which is preliminary data.</text>
</comment>
<keyword evidence="7" id="KW-1185">Reference proteome</keyword>
<dbReference type="Pfam" id="PF01370">
    <property type="entry name" value="Epimerase"/>
    <property type="match status" value="1"/>
</dbReference>
<dbReference type="Proteomes" id="UP000539953">
    <property type="component" value="Unassembled WGS sequence"/>
</dbReference>
<dbReference type="GO" id="GO:0048040">
    <property type="term" value="F:UDP-glucuronate decarboxylase activity"/>
    <property type="evidence" value="ECO:0007669"/>
    <property type="project" value="TreeGrafter"/>
</dbReference>
<dbReference type="SUPFAM" id="SSF51735">
    <property type="entry name" value="NAD(P)-binding Rossmann-fold domains"/>
    <property type="match status" value="1"/>
</dbReference>
<dbReference type="InterPro" id="IPR001509">
    <property type="entry name" value="Epimerase_deHydtase"/>
</dbReference>
<evidence type="ECO:0000256" key="2">
    <source>
        <dbReference type="ARBA" id="ARBA00022793"/>
    </source>
</evidence>
<evidence type="ECO:0000256" key="3">
    <source>
        <dbReference type="ARBA" id="ARBA00023027"/>
    </source>
</evidence>
<dbReference type="PANTHER" id="PTHR43078:SF6">
    <property type="entry name" value="UDP-GLUCURONIC ACID DECARBOXYLASE 1"/>
    <property type="match status" value="1"/>
</dbReference>
<keyword evidence="4" id="KW-0456">Lyase</keyword>
<keyword evidence="3" id="KW-0520">NAD</keyword>
<evidence type="ECO:0000256" key="1">
    <source>
        <dbReference type="ARBA" id="ARBA00001911"/>
    </source>
</evidence>
<dbReference type="InterPro" id="IPR036291">
    <property type="entry name" value="NAD(P)-bd_dom_sf"/>
</dbReference>
<proteinExistence type="predicted"/>